<accession>A0AB73A8N2</accession>
<dbReference type="FunFam" id="3.30.70.2570:FF:000001">
    <property type="entry name" value="Translation factor GUF1, mitochondrial"/>
    <property type="match status" value="1"/>
</dbReference>
<dbReference type="PANTHER" id="PTHR43512">
    <property type="entry name" value="TRANSLATION FACTOR GUF1-RELATED"/>
    <property type="match status" value="1"/>
</dbReference>
<evidence type="ECO:0000256" key="2">
    <source>
        <dbReference type="ARBA" id="ARBA00022475"/>
    </source>
</evidence>
<evidence type="ECO:0000256" key="1">
    <source>
        <dbReference type="ARBA" id="ARBA00005454"/>
    </source>
</evidence>
<keyword evidence="6 12" id="KW-0342">GTP-binding</keyword>
<dbReference type="Pfam" id="PF00009">
    <property type="entry name" value="GTP_EFTU"/>
    <property type="match status" value="1"/>
</dbReference>
<dbReference type="FunFam" id="3.40.50.300:FF:000078">
    <property type="entry name" value="Elongation factor 4"/>
    <property type="match status" value="1"/>
</dbReference>
<dbReference type="InterPro" id="IPR035654">
    <property type="entry name" value="LepA_IV"/>
</dbReference>
<dbReference type="CDD" id="cd03699">
    <property type="entry name" value="EF4_II"/>
    <property type="match status" value="1"/>
</dbReference>
<comment type="catalytic activity">
    <reaction evidence="8 12">
        <text>GTP + H2O = GDP + phosphate + H(+)</text>
        <dbReference type="Rhea" id="RHEA:19669"/>
        <dbReference type="ChEBI" id="CHEBI:15377"/>
        <dbReference type="ChEBI" id="CHEBI:15378"/>
        <dbReference type="ChEBI" id="CHEBI:37565"/>
        <dbReference type="ChEBI" id="CHEBI:43474"/>
        <dbReference type="ChEBI" id="CHEBI:58189"/>
        <dbReference type="EC" id="3.6.5.n1"/>
    </reaction>
</comment>
<dbReference type="SUPFAM" id="SSF54980">
    <property type="entry name" value="EF-G C-terminal domain-like"/>
    <property type="match status" value="2"/>
</dbReference>
<comment type="similarity">
    <text evidence="1 12">Belongs to the TRAFAC class translation factor GTPase superfamily. Classic translation factor GTPase family. LepA subfamily.</text>
</comment>
<dbReference type="Gene3D" id="3.30.70.240">
    <property type="match status" value="1"/>
</dbReference>
<keyword evidence="4 12" id="KW-0378">Hydrolase</keyword>
<dbReference type="InterPro" id="IPR000640">
    <property type="entry name" value="EFG_V-like"/>
</dbReference>
<feature type="binding site" evidence="12">
    <location>
        <begin position="35"/>
        <end position="40"/>
    </location>
    <ligand>
        <name>GTP</name>
        <dbReference type="ChEBI" id="CHEBI:37565"/>
    </ligand>
</feature>
<dbReference type="SUPFAM" id="SSF50447">
    <property type="entry name" value="Translation proteins"/>
    <property type="match status" value="1"/>
</dbReference>
<name>A0AB73A8N2_ENTFC</name>
<dbReference type="EMBL" id="ATIT01000093">
    <property type="protein sequence ID" value="EPI12143.1"/>
    <property type="molecule type" value="Genomic_DNA"/>
</dbReference>
<keyword evidence="7 12" id="KW-0472">Membrane</keyword>
<evidence type="ECO:0000256" key="6">
    <source>
        <dbReference type="ARBA" id="ARBA00023134"/>
    </source>
</evidence>
<dbReference type="SMART" id="SM00838">
    <property type="entry name" value="EFG_C"/>
    <property type="match status" value="1"/>
</dbReference>
<evidence type="ECO:0000256" key="4">
    <source>
        <dbReference type="ARBA" id="ARBA00022801"/>
    </source>
</evidence>
<evidence type="ECO:0000256" key="11">
    <source>
        <dbReference type="ARBA" id="ARBA00066744"/>
    </source>
</evidence>
<comment type="function">
    <text evidence="9 12">Required for accurate and efficient protein synthesis under certain stress conditions. May act as a fidelity factor of the translation reaction, by catalyzing a one-codon backward translocation of tRNAs on improperly translocated ribosomes. Back-translocation proceeds from a post-translocation (POST) complex to a pre-translocation (PRE) complex, thus giving elongation factor G a second chance to translocate the tRNAs correctly. Binds to ribosomes in a GTP-dependent manner.</text>
</comment>
<keyword evidence="3 12" id="KW-0547">Nucleotide-binding</keyword>
<evidence type="ECO:0000256" key="7">
    <source>
        <dbReference type="ARBA" id="ARBA00023136"/>
    </source>
</evidence>
<proteinExistence type="inferred from homology"/>
<dbReference type="CDD" id="cd01890">
    <property type="entry name" value="LepA"/>
    <property type="match status" value="1"/>
</dbReference>
<comment type="caution">
    <text evidence="14">The sequence shown here is derived from an EMBL/GenBank/DDBJ whole genome shotgun (WGS) entry which is preliminary data.</text>
</comment>
<comment type="similarity">
    <text evidence="10">Belongs to the GTP-binding elongation factor family. LepA subfamily.</text>
</comment>
<dbReference type="Gene3D" id="2.40.30.10">
    <property type="entry name" value="Translation factors"/>
    <property type="match status" value="1"/>
</dbReference>
<feature type="binding site" evidence="12">
    <location>
        <begin position="152"/>
        <end position="155"/>
    </location>
    <ligand>
        <name>GTP</name>
        <dbReference type="ChEBI" id="CHEBI:37565"/>
    </ligand>
</feature>
<dbReference type="GO" id="GO:0043022">
    <property type="term" value="F:ribosome binding"/>
    <property type="evidence" value="ECO:0007669"/>
    <property type="project" value="UniProtKB-UniRule"/>
</dbReference>
<keyword evidence="2 12" id="KW-1003">Cell membrane</keyword>
<dbReference type="GO" id="GO:0003924">
    <property type="term" value="F:GTPase activity"/>
    <property type="evidence" value="ECO:0007669"/>
    <property type="project" value="UniProtKB-UniRule"/>
</dbReference>
<dbReference type="NCBIfam" id="TIGR01393">
    <property type="entry name" value="lepA"/>
    <property type="match status" value="1"/>
</dbReference>
<dbReference type="GO" id="GO:0005886">
    <property type="term" value="C:plasma membrane"/>
    <property type="evidence" value="ECO:0007669"/>
    <property type="project" value="UniProtKB-SubCell"/>
</dbReference>
<evidence type="ECO:0000313" key="14">
    <source>
        <dbReference type="EMBL" id="EPI12143.1"/>
    </source>
</evidence>
<evidence type="ECO:0000256" key="8">
    <source>
        <dbReference type="ARBA" id="ARBA00050293"/>
    </source>
</evidence>
<dbReference type="PANTHER" id="PTHR43512:SF4">
    <property type="entry name" value="TRANSLATION FACTOR GUF1 HOMOLOG, CHLOROPLASTIC"/>
    <property type="match status" value="1"/>
</dbReference>
<dbReference type="Gene3D" id="3.30.70.870">
    <property type="entry name" value="Elongation Factor G (Translational Gtpase), domain 3"/>
    <property type="match status" value="1"/>
</dbReference>
<evidence type="ECO:0000313" key="15">
    <source>
        <dbReference type="Proteomes" id="UP000014622"/>
    </source>
</evidence>
<evidence type="ECO:0000256" key="12">
    <source>
        <dbReference type="HAMAP-Rule" id="MF_00071"/>
    </source>
</evidence>
<dbReference type="CDD" id="cd03709">
    <property type="entry name" value="lepA_C"/>
    <property type="match status" value="1"/>
</dbReference>
<protein>
    <recommendedName>
        <fullName evidence="11 12">Elongation factor 4</fullName>
        <shortName evidence="12">EF-4</shortName>
        <ecNumber evidence="11 12">3.6.5.n1</ecNumber>
    </recommendedName>
    <alternativeName>
        <fullName evidence="12">Ribosomal back-translocase LepA</fullName>
    </alternativeName>
</protein>
<dbReference type="Pfam" id="PF03144">
    <property type="entry name" value="GTP_EFTU_D2"/>
    <property type="match status" value="1"/>
</dbReference>
<dbReference type="AlphaFoldDB" id="A0AB73A8N2"/>
<organism evidence="14 15">
    <name type="scientific">Enterococcus faecium SD2A-2</name>
    <dbReference type="NCBI Taxonomy" id="1244154"/>
    <lineage>
        <taxon>Bacteria</taxon>
        <taxon>Bacillati</taxon>
        <taxon>Bacillota</taxon>
        <taxon>Bacilli</taxon>
        <taxon>Lactobacillales</taxon>
        <taxon>Enterococcaceae</taxon>
        <taxon>Enterococcus</taxon>
    </lineage>
</organism>
<dbReference type="InterPro" id="IPR000795">
    <property type="entry name" value="T_Tr_GTP-bd_dom"/>
</dbReference>
<dbReference type="InterPro" id="IPR027417">
    <property type="entry name" value="P-loop_NTPase"/>
</dbReference>
<dbReference type="Pfam" id="PF06421">
    <property type="entry name" value="LepA_C"/>
    <property type="match status" value="1"/>
</dbReference>
<dbReference type="FunFam" id="3.30.70.870:FF:000004">
    <property type="entry name" value="Translation factor GUF1, mitochondrial"/>
    <property type="match status" value="1"/>
</dbReference>
<dbReference type="NCBIfam" id="TIGR00231">
    <property type="entry name" value="small_GTP"/>
    <property type="match status" value="1"/>
</dbReference>
<evidence type="ECO:0000256" key="5">
    <source>
        <dbReference type="ARBA" id="ARBA00022917"/>
    </source>
</evidence>
<dbReference type="PROSITE" id="PS51722">
    <property type="entry name" value="G_TR_2"/>
    <property type="match status" value="1"/>
</dbReference>
<dbReference type="InterPro" id="IPR035647">
    <property type="entry name" value="EFG_III/V"/>
</dbReference>
<dbReference type="InterPro" id="IPR006297">
    <property type="entry name" value="EF-4"/>
</dbReference>
<dbReference type="SUPFAM" id="SSF52540">
    <property type="entry name" value="P-loop containing nucleoside triphosphate hydrolases"/>
    <property type="match status" value="1"/>
</dbReference>
<keyword evidence="5 12" id="KW-0648">Protein biosynthesis</keyword>
<reference evidence="14 15" key="1">
    <citation type="submission" date="2013-06" db="EMBL/GenBank/DDBJ databases">
        <authorList>
            <person name="Weinstock G."/>
            <person name="Sodergren E."/>
            <person name="Lobos E.A."/>
            <person name="Fulton L."/>
            <person name="Fulton R."/>
            <person name="Courtney L."/>
            <person name="Fronick C."/>
            <person name="O'Laughlin M."/>
            <person name="Godfrey J."/>
            <person name="Wilson R.M."/>
            <person name="Miner T."/>
            <person name="Farmer C."/>
            <person name="Delehaunty K."/>
            <person name="Cordes M."/>
            <person name="Minx P."/>
            <person name="Tomlinson C."/>
            <person name="Chen J."/>
            <person name="Wollam A."/>
            <person name="Pepin K.H."/>
            <person name="Bhonagiri V."/>
            <person name="Zhang X."/>
            <person name="Warren W."/>
            <person name="Mitreva M."/>
            <person name="Mardis E.R."/>
            <person name="Wilson R.K."/>
        </authorList>
    </citation>
    <scope>NUCLEOTIDE SEQUENCE [LARGE SCALE GENOMIC DNA]</scope>
    <source>
        <strain evidence="14 15">SD2A-2</strain>
    </source>
</reference>
<dbReference type="FunFam" id="2.40.30.10:FF:000015">
    <property type="entry name" value="Translation factor GUF1, mitochondrial"/>
    <property type="match status" value="1"/>
</dbReference>
<dbReference type="Gene3D" id="3.30.70.2570">
    <property type="entry name" value="Elongation factor 4, C-terminal domain"/>
    <property type="match status" value="1"/>
</dbReference>
<dbReference type="GO" id="GO:0045727">
    <property type="term" value="P:positive regulation of translation"/>
    <property type="evidence" value="ECO:0007669"/>
    <property type="project" value="UniProtKB-UniRule"/>
</dbReference>
<feature type="domain" description="Tr-type G" evidence="13">
    <location>
        <begin position="23"/>
        <end position="205"/>
    </location>
</feature>
<evidence type="ECO:0000256" key="9">
    <source>
        <dbReference type="ARBA" id="ARBA00057626"/>
    </source>
</evidence>
<evidence type="ECO:0000259" key="13">
    <source>
        <dbReference type="PROSITE" id="PS51722"/>
    </source>
</evidence>
<dbReference type="PROSITE" id="PS00301">
    <property type="entry name" value="G_TR_1"/>
    <property type="match status" value="1"/>
</dbReference>
<comment type="subcellular location">
    <subcellularLocation>
        <location evidence="12">Cell membrane</location>
        <topology evidence="12">Peripheral membrane protein</topology>
        <orientation evidence="12">Cytoplasmic side</orientation>
    </subcellularLocation>
</comment>
<gene>
    <name evidence="12" type="primary">lepA</name>
    <name evidence="14" type="ORF">D356_01592</name>
</gene>
<dbReference type="Proteomes" id="UP000014622">
    <property type="component" value="Unassembled WGS sequence"/>
</dbReference>
<dbReference type="InterPro" id="IPR031157">
    <property type="entry name" value="G_TR_CS"/>
</dbReference>
<dbReference type="EC" id="3.6.5.n1" evidence="11 12"/>
<dbReference type="HAMAP" id="MF_00071">
    <property type="entry name" value="LepA"/>
    <property type="match status" value="1"/>
</dbReference>
<evidence type="ECO:0000256" key="3">
    <source>
        <dbReference type="ARBA" id="ARBA00022741"/>
    </source>
</evidence>
<dbReference type="Gene3D" id="3.40.50.300">
    <property type="entry name" value="P-loop containing nucleotide triphosphate hydrolases"/>
    <property type="match status" value="1"/>
</dbReference>
<dbReference type="InterPro" id="IPR005225">
    <property type="entry name" value="Small_GTP-bd"/>
</dbReference>
<dbReference type="FunFam" id="3.30.70.240:FF:000007">
    <property type="entry name" value="Translation factor GUF1, mitochondrial"/>
    <property type="match status" value="1"/>
</dbReference>
<dbReference type="InterPro" id="IPR013842">
    <property type="entry name" value="LepA_CTD"/>
</dbReference>
<dbReference type="CDD" id="cd16260">
    <property type="entry name" value="EF4_III"/>
    <property type="match status" value="1"/>
</dbReference>
<dbReference type="GO" id="GO:0003746">
    <property type="term" value="F:translation elongation factor activity"/>
    <property type="evidence" value="ECO:0007669"/>
    <property type="project" value="UniProtKB-UniRule"/>
</dbReference>
<evidence type="ECO:0000256" key="10">
    <source>
        <dbReference type="ARBA" id="ARBA00061052"/>
    </source>
</evidence>
<dbReference type="GO" id="GO:0005525">
    <property type="term" value="F:GTP binding"/>
    <property type="evidence" value="ECO:0007669"/>
    <property type="project" value="UniProtKB-UniRule"/>
</dbReference>
<dbReference type="Pfam" id="PF00679">
    <property type="entry name" value="EFG_C"/>
    <property type="match status" value="1"/>
</dbReference>
<sequence length="623" mass="69701">MESADYMKRGDAMDIKKMKERQEQIRNFSIIAHIDHGKSTLADRILEMTHTVTSREMQDQLLDSMDLERERGITIKLNAVELNYTAKNGETYIFHLIDTPGHVDFTYEVSRSLAACEGAVLVVDAAQGIEAQTLANVYLALDNDLEILPVINKIDLPAADPERVRQEIEDVIGIDASEAVLASAKAGIGIEDILEQIVEYVPAPSGDLDAPLKALIFDSIYDSYRGVVLNVRITDGMVKPGDKIKLMSNGKTFDVTEVGVFSPKAVARDFLMVGDVGYITASIKTVQDTRVGDTVTLADNPAAEALPGYRKMNPMVYCGLYPIDTSRYNDLREALEKLQLNDAALQFEPETSQALGFGFRCGFLGLLHMDVVQERLEREFNLELITTAPSVIYHVNKTDGTTATVDNPADFPEPVTIQDVEEPFVKAQIMVPNDFVGAVMELSQRKRGEFITMDYLDDYRVNVVYNIPLSEIVFDFFDKLKSSTKGYASLDYEMSGYQKSKLVKMDILLNGEKVDALSFIVHRDFAYERGKAIVEKLKKLIPRQQFEVPIQAAIGQKIVARSDIKALRKNVLAKCYGGDVSRKRKLLEKQKEGKKRMKQIGSVEVPQEAFMAVLKMDEEESKK</sequence>
<dbReference type="InterPro" id="IPR009000">
    <property type="entry name" value="Transl_B-barrel_sf"/>
</dbReference>
<dbReference type="PRINTS" id="PR00315">
    <property type="entry name" value="ELONGATNFCT"/>
</dbReference>
<dbReference type="InterPro" id="IPR038363">
    <property type="entry name" value="LepA_C_sf"/>
</dbReference>
<dbReference type="InterPro" id="IPR004161">
    <property type="entry name" value="EFTu-like_2"/>
</dbReference>